<proteinExistence type="predicted"/>
<accession>A0A2P7UF46</accession>
<reference evidence="1 2" key="1">
    <citation type="submission" date="2018-03" db="EMBL/GenBank/DDBJ databases">
        <title>Brevisbacillus phylogenomics.</title>
        <authorList>
            <person name="Dunlap C."/>
        </authorList>
    </citation>
    <scope>NUCLEOTIDE SEQUENCE [LARGE SCALE GENOMIC DNA]</scope>
    <source>
        <strain evidence="1 2">NRRL NRS-1210</strain>
    </source>
</reference>
<organism evidence="1 2">
    <name type="scientific">Brevibacillus fortis</name>
    <dbReference type="NCBI Taxonomy" id="2126352"/>
    <lineage>
        <taxon>Bacteria</taxon>
        <taxon>Bacillati</taxon>
        <taxon>Bacillota</taxon>
        <taxon>Bacilli</taxon>
        <taxon>Bacillales</taxon>
        <taxon>Paenibacillaceae</taxon>
        <taxon>Brevibacillus</taxon>
    </lineage>
</organism>
<evidence type="ECO:0000313" key="1">
    <source>
        <dbReference type="EMBL" id="PSJ85592.1"/>
    </source>
</evidence>
<dbReference type="EMBL" id="PXZM01000076">
    <property type="protein sequence ID" value="PSJ85592.1"/>
    <property type="molecule type" value="Genomic_DNA"/>
</dbReference>
<evidence type="ECO:0000313" key="2">
    <source>
        <dbReference type="Proteomes" id="UP000240419"/>
    </source>
</evidence>
<keyword evidence="2" id="KW-1185">Reference proteome</keyword>
<comment type="caution">
    <text evidence="1">The sequence shown here is derived from an EMBL/GenBank/DDBJ whole genome shotgun (WGS) entry which is preliminary data.</text>
</comment>
<sequence length="74" mass="8604">MFSSRLFPLFVRAVSFRTCDRASRQLCMCSETLHHSESRTVSFFESTRRLFYQSRVGRSAFPVQAPLEPHSAMK</sequence>
<protein>
    <submittedName>
        <fullName evidence="1">Uncharacterized protein</fullName>
    </submittedName>
</protein>
<name>A0A2P7UF46_9BACL</name>
<dbReference type="AlphaFoldDB" id="A0A2P7UF46"/>
<dbReference type="Proteomes" id="UP000240419">
    <property type="component" value="Unassembled WGS sequence"/>
</dbReference>
<gene>
    <name evidence="1" type="ORF">C7R93_29620</name>
</gene>